<protein>
    <recommendedName>
        <fullName evidence="4">Pectinesterase inhibitor domain-containing protein</fullName>
    </recommendedName>
</protein>
<evidence type="ECO:0000313" key="2">
    <source>
        <dbReference type="EMBL" id="OQD82619.1"/>
    </source>
</evidence>
<accession>A0A1V6Q061</accession>
<reference evidence="3" key="1">
    <citation type="journal article" date="2017" name="Nat. Microbiol.">
        <title>Global analysis of biosynthetic gene clusters reveals vast potential of secondary metabolite production in Penicillium species.</title>
        <authorList>
            <person name="Nielsen J.C."/>
            <person name="Grijseels S."/>
            <person name="Prigent S."/>
            <person name="Ji B."/>
            <person name="Dainat J."/>
            <person name="Nielsen K.F."/>
            <person name="Frisvad J.C."/>
            <person name="Workman M."/>
            <person name="Nielsen J."/>
        </authorList>
    </citation>
    <scope>NUCLEOTIDE SEQUENCE [LARGE SCALE GENOMIC DNA]</scope>
    <source>
        <strain evidence="3">IBT 31811</strain>
    </source>
</reference>
<evidence type="ECO:0000313" key="3">
    <source>
        <dbReference type="Proteomes" id="UP000191672"/>
    </source>
</evidence>
<dbReference type="AlphaFoldDB" id="A0A1V6Q061"/>
<gene>
    <name evidence="2" type="ORF">PENANT_c020G07265</name>
</gene>
<evidence type="ECO:0008006" key="4">
    <source>
        <dbReference type="Google" id="ProtNLM"/>
    </source>
</evidence>
<comment type="caution">
    <text evidence="2">The sequence shown here is derived from an EMBL/GenBank/DDBJ whole genome shotgun (WGS) entry which is preliminary data.</text>
</comment>
<organism evidence="2 3">
    <name type="scientific">Penicillium antarcticum</name>
    <dbReference type="NCBI Taxonomy" id="416450"/>
    <lineage>
        <taxon>Eukaryota</taxon>
        <taxon>Fungi</taxon>
        <taxon>Dikarya</taxon>
        <taxon>Ascomycota</taxon>
        <taxon>Pezizomycotina</taxon>
        <taxon>Eurotiomycetes</taxon>
        <taxon>Eurotiomycetidae</taxon>
        <taxon>Eurotiales</taxon>
        <taxon>Aspergillaceae</taxon>
        <taxon>Penicillium</taxon>
    </lineage>
</organism>
<name>A0A1V6Q061_9EURO</name>
<feature type="chain" id="PRO_5012325187" description="Pectinesterase inhibitor domain-containing protein" evidence="1">
    <location>
        <begin position="25"/>
        <end position="183"/>
    </location>
</feature>
<proteinExistence type="predicted"/>
<feature type="signal peptide" evidence="1">
    <location>
        <begin position="1"/>
        <end position="24"/>
    </location>
</feature>
<keyword evidence="3" id="KW-1185">Reference proteome</keyword>
<dbReference type="OrthoDB" id="4326654at2759"/>
<dbReference type="Proteomes" id="UP000191672">
    <property type="component" value="Unassembled WGS sequence"/>
</dbReference>
<keyword evidence="1" id="KW-0732">Signal</keyword>
<evidence type="ECO:0000256" key="1">
    <source>
        <dbReference type="SAM" id="SignalP"/>
    </source>
</evidence>
<dbReference type="EMBL" id="MDYN01000020">
    <property type="protein sequence ID" value="OQD82619.1"/>
    <property type="molecule type" value="Genomic_DNA"/>
</dbReference>
<sequence length="183" mass="19555">MQFKNVLFAACMVFSASATAASNATDIGAAVQANLNQVDLGLKHTFNQLKHLSASTQGVTAADVINAYNTTVTAESDDLKENQPTKPLADTAQMVLCQAFHSNALTGTELHNTFADNAKLFDKDNRNDFQVILSKLNDQTSHFYTAVALKALPYCKASLRNDQKAIAAAIGIAAYALDPSEAN</sequence>